<evidence type="ECO:0000256" key="2">
    <source>
        <dbReference type="ARBA" id="ARBA00022679"/>
    </source>
</evidence>
<dbReference type="GO" id="GO:0016757">
    <property type="term" value="F:glycosyltransferase activity"/>
    <property type="evidence" value="ECO:0007669"/>
    <property type="project" value="UniProtKB-KW"/>
</dbReference>
<name>A0A7R7HVL1_9ACTN</name>
<dbReference type="Gene3D" id="3.40.50.2000">
    <property type="entry name" value="Glycogen Phosphorylase B"/>
    <property type="match status" value="2"/>
</dbReference>
<protein>
    <submittedName>
        <fullName evidence="6">Uncharacterized protein</fullName>
    </submittedName>
</protein>
<evidence type="ECO:0000259" key="5">
    <source>
        <dbReference type="Pfam" id="PF13439"/>
    </source>
</evidence>
<keyword evidence="1" id="KW-0328">Glycosyltransferase</keyword>
<feature type="compositionally biased region" description="Basic and acidic residues" evidence="3">
    <location>
        <begin position="427"/>
        <end position="444"/>
    </location>
</feature>
<feature type="region of interest" description="Disordered" evidence="3">
    <location>
        <begin position="395"/>
        <end position="444"/>
    </location>
</feature>
<evidence type="ECO:0000313" key="6">
    <source>
        <dbReference type="EMBL" id="BCJ34282.1"/>
    </source>
</evidence>
<feature type="compositionally biased region" description="Pro residues" evidence="3">
    <location>
        <begin position="403"/>
        <end position="425"/>
    </location>
</feature>
<dbReference type="KEGG" id="atl:Athai_17850"/>
<dbReference type="AlphaFoldDB" id="A0A7R7HVL1"/>
<sequence length="444" mass="46066">MGHRIRVATVITRLAAGAGGVALRGALALDPERFAVTVVTGAAALFPGRSARPGVLAGDAALAVAEPGDLLARAAAAGLAVRRIPALLPQPAPAADALAFAALARLLADFDVVHTHCAKAGALGRAAAYRRGVPRIVHTLHGLPWHDDQPAWRRLAYRRIERRLAGRTDAFLAVGAAVRAAAIRHGLAAPGAIRTIWPVVDPDPAPADRAAARRRLGLPAGVPVVGTVGRIDTQKAPLDWVDGLAASGPSIWGVWVGDGPLRAALRDRVARRGLTDRVRLVGHRDDVPALLPAFDVFTLASRYEGMPCVLVEAMRAGVPVVATAVDAVPELVVPEVTGLLVPPGRPELLGRAARRLLAEPDTARRFAAAAANRLDDRYEPAALGAVLAATYTGVDDARDAEPAPGPGPAPGTGPRPGPERGPAPRPGGDRAARRWRDATDPAVS</sequence>
<evidence type="ECO:0000259" key="4">
    <source>
        <dbReference type="Pfam" id="PF00534"/>
    </source>
</evidence>
<keyword evidence="7" id="KW-1185">Reference proteome</keyword>
<dbReference type="PANTHER" id="PTHR12526">
    <property type="entry name" value="GLYCOSYLTRANSFERASE"/>
    <property type="match status" value="1"/>
</dbReference>
<dbReference type="PANTHER" id="PTHR12526:SF510">
    <property type="entry name" value="D-INOSITOL 3-PHOSPHATE GLYCOSYLTRANSFERASE"/>
    <property type="match status" value="1"/>
</dbReference>
<evidence type="ECO:0000313" key="7">
    <source>
        <dbReference type="Proteomes" id="UP000611640"/>
    </source>
</evidence>
<keyword evidence="2" id="KW-0808">Transferase</keyword>
<organism evidence="6 7">
    <name type="scientific">Actinocatenispora thailandica</name>
    <dbReference type="NCBI Taxonomy" id="227318"/>
    <lineage>
        <taxon>Bacteria</taxon>
        <taxon>Bacillati</taxon>
        <taxon>Actinomycetota</taxon>
        <taxon>Actinomycetes</taxon>
        <taxon>Micromonosporales</taxon>
        <taxon>Micromonosporaceae</taxon>
        <taxon>Actinocatenispora</taxon>
    </lineage>
</organism>
<dbReference type="RefSeq" id="WP_203961031.1">
    <property type="nucleotide sequence ID" value="NZ_AP023355.1"/>
</dbReference>
<evidence type="ECO:0000256" key="1">
    <source>
        <dbReference type="ARBA" id="ARBA00022676"/>
    </source>
</evidence>
<dbReference type="InterPro" id="IPR001296">
    <property type="entry name" value="Glyco_trans_1"/>
</dbReference>
<gene>
    <name evidence="6" type="ORF">Athai_17850</name>
</gene>
<dbReference type="Proteomes" id="UP000611640">
    <property type="component" value="Chromosome"/>
</dbReference>
<feature type="domain" description="Glycosyl transferase family 1" evidence="4">
    <location>
        <begin position="209"/>
        <end position="372"/>
    </location>
</feature>
<dbReference type="Pfam" id="PF13439">
    <property type="entry name" value="Glyco_transf_4"/>
    <property type="match status" value="1"/>
</dbReference>
<dbReference type="SUPFAM" id="SSF53756">
    <property type="entry name" value="UDP-Glycosyltransferase/glycogen phosphorylase"/>
    <property type="match status" value="1"/>
</dbReference>
<reference evidence="6 7" key="1">
    <citation type="submission" date="2020-08" db="EMBL/GenBank/DDBJ databases">
        <title>Whole genome shotgun sequence of Actinocatenispora thailandica NBRC 105041.</title>
        <authorList>
            <person name="Komaki H."/>
            <person name="Tamura T."/>
        </authorList>
    </citation>
    <scope>NUCLEOTIDE SEQUENCE [LARGE SCALE GENOMIC DNA]</scope>
    <source>
        <strain evidence="6 7">NBRC 105041</strain>
    </source>
</reference>
<accession>A0A7R7HVL1</accession>
<feature type="domain" description="Glycosyltransferase subfamily 4-like N-terminal" evidence="5">
    <location>
        <begin position="67"/>
        <end position="203"/>
    </location>
</feature>
<proteinExistence type="predicted"/>
<evidence type="ECO:0000256" key="3">
    <source>
        <dbReference type="SAM" id="MobiDB-lite"/>
    </source>
</evidence>
<dbReference type="InterPro" id="IPR028098">
    <property type="entry name" value="Glyco_trans_4-like_N"/>
</dbReference>
<dbReference type="Pfam" id="PF00534">
    <property type="entry name" value="Glycos_transf_1"/>
    <property type="match status" value="1"/>
</dbReference>
<dbReference type="EMBL" id="AP023355">
    <property type="protein sequence ID" value="BCJ34282.1"/>
    <property type="molecule type" value="Genomic_DNA"/>
</dbReference>